<dbReference type="InterPro" id="IPR015262">
    <property type="entry name" value="tRNA_Ile_lys_synt_subst-bd"/>
</dbReference>
<evidence type="ECO:0000256" key="6">
    <source>
        <dbReference type="ARBA" id="ARBA00022840"/>
    </source>
</evidence>
<reference evidence="10 11" key="1">
    <citation type="submission" date="2019-11" db="EMBL/GenBank/DDBJ databases">
        <authorList>
            <person name="Zhang X.Y."/>
        </authorList>
    </citation>
    <scope>NUCLEOTIDE SEQUENCE [LARGE SCALE GENOMIC DNA]</scope>
    <source>
        <strain evidence="10 11">C176</strain>
    </source>
</reference>
<dbReference type="PANTHER" id="PTHR43033:SF1">
    <property type="entry name" value="TRNA(ILE)-LYSIDINE SYNTHASE-RELATED"/>
    <property type="match status" value="1"/>
</dbReference>
<protein>
    <recommendedName>
        <fullName evidence="8">tRNA(Ile)-lysidine synthase</fullName>
        <ecNumber evidence="8">6.3.4.19</ecNumber>
    </recommendedName>
    <alternativeName>
        <fullName evidence="8">tRNA(Ile)-2-lysyl-cytidine synthase</fullName>
    </alternativeName>
    <alternativeName>
        <fullName evidence="8">tRNA(Ile)-lysidine synthetase</fullName>
    </alternativeName>
</protein>
<dbReference type="InterPro" id="IPR014729">
    <property type="entry name" value="Rossmann-like_a/b/a_fold"/>
</dbReference>
<proteinExistence type="inferred from homology"/>
<gene>
    <name evidence="8 10" type="primary">tilS</name>
    <name evidence="10" type="ORF">GH984_00655</name>
</gene>
<evidence type="ECO:0000256" key="1">
    <source>
        <dbReference type="ARBA" id="ARBA00004496"/>
    </source>
</evidence>
<comment type="catalytic activity">
    <reaction evidence="7 8">
        <text>cytidine(34) in tRNA(Ile2) + L-lysine + ATP = lysidine(34) in tRNA(Ile2) + AMP + diphosphate + H(+)</text>
        <dbReference type="Rhea" id="RHEA:43744"/>
        <dbReference type="Rhea" id="RHEA-COMP:10625"/>
        <dbReference type="Rhea" id="RHEA-COMP:10670"/>
        <dbReference type="ChEBI" id="CHEBI:15378"/>
        <dbReference type="ChEBI" id="CHEBI:30616"/>
        <dbReference type="ChEBI" id="CHEBI:32551"/>
        <dbReference type="ChEBI" id="CHEBI:33019"/>
        <dbReference type="ChEBI" id="CHEBI:82748"/>
        <dbReference type="ChEBI" id="CHEBI:83665"/>
        <dbReference type="ChEBI" id="CHEBI:456215"/>
        <dbReference type="EC" id="6.3.4.19"/>
    </reaction>
</comment>
<organism evidence="10 11">
    <name type="scientific">Spiribacter salilacus</name>
    <dbReference type="NCBI Taxonomy" id="2664894"/>
    <lineage>
        <taxon>Bacteria</taxon>
        <taxon>Pseudomonadati</taxon>
        <taxon>Pseudomonadota</taxon>
        <taxon>Gammaproteobacteria</taxon>
        <taxon>Chromatiales</taxon>
        <taxon>Ectothiorhodospiraceae</taxon>
        <taxon>Spiribacter</taxon>
    </lineage>
</organism>
<dbReference type="GO" id="GO:0032267">
    <property type="term" value="F:tRNA(Ile)-lysidine synthase activity"/>
    <property type="evidence" value="ECO:0007669"/>
    <property type="project" value="UniProtKB-EC"/>
</dbReference>
<name>A0A6N7QPB4_9GAMM</name>
<dbReference type="InterPro" id="IPR012795">
    <property type="entry name" value="tRNA_Ile_lys_synt_N"/>
</dbReference>
<dbReference type="Pfam" id="PF11734">
    <property type="entry name" value="TilS_C"/>
    <property type="match status" value="1"/>
</dbReference>
<dbReference type="EC" id="6.3.4.19" evidence="8"/>
<evidence type="ECO:0000256" key="8">
    <source>
        <dbReference type="HAMAP-Rule" id="MF_01161"/>
    </source>
</evidence>
<dbReference type="InterPro" id="IPR011063">
    <property type="entry name" value="TilS/TtcA_N"/>
</dbReference>
<accession>A0A6N7QPB4</accession>
<evidence type="ECO:0000256" key="3">
    <source>
        <dbReference type="ARBA" id="ARBA00022598"/>
    </source>
</evidence>
<dbReference type="Gene3D" id="3.40.50.620">
    <property type="entry name" value="HUPs"/>
    <property type="match status" value="1"/>
</dbReference>
<evidence type="ECO:0000259" key="9">
    <source>
        <dbReference type="SMART" id="SM00977"/>
    </source>
</evidence>
<evidence type="ECO:0000256" key="2">
    <source>
        <dbReference type="ARBA" id="ARBA00022490"/>
    </source>
</evidence>
<comment type="function">
    <text evidence="8">Ligates lysine onto the cytidine present at position 34 of the AUA codon-specific tRNA(Ile) that contains the anticodon CAU, in an ATP-dependent manner. Cytidine is converted to lysidine, thus changing the amino acid specificity of the tRNA from methionine to isoleucine.</text>
</comment>
<dbReference type="NCBIfam" id="TIGR02433">
    <property type="entry name" value="lysidine_TilS_C"/>
    <property type="match status" value="1"/>
</dbReference>
<dbReference type="GO" id="GO:0005737">
    <property type="term" value="C:cytoplasm"/>
    <property type="evidence" value="ECO:0007669"/>
    <property type="project" value="UniProtKB-SubCell"/>
</dbReference>
<keyword evidence="11" id="KW-1185">Reference proteome</keyword>
<evidence type="ECO:0000313" key="10">
    <source>
        <dbReference type="EMBL" id="MRH77223.1"/>
    </source>
</evidence>
<keyword evidence="2 8" id="KW-0963">Cytoplasm</keyword>
<dbReference type="NCBIfam" id="TIGR02432">
    <property type="entry name" value="lysidine_TilS_N"/>
    <property type="match status" value="1"/>
</dbReference>
<keyword evidence="6 8" id="KW-0067">ATP-binding</keyword>
<dbReference type="GO" id="GO:0005524">
    <property type="term" value="F:ATP binding"/>
    <property type="evidence" value="ECO:0007669"/>
    <property type="project" value="UniProtKB-UniRule"/>
</dbReference>
<dbReference type="Pfam" id="PF09179">
    <property type="entry name" value="TilS"/>
    <property type="match status" value="1"/>
</dbReference>
<dbReference type="InterPro" id="IPR012094">
    <property type="entry name" value="tRNA_Ile_lys_synt"/>
</dbReference>
<sequence length="442" mass="49216">MPPAAQRLVLACSGGMDSAVLLHLAQQTGWPVQVVHIHHGLQPQADAWAAHVKKLAKNAQLPCHVLTIQPNPDEGGLEAGARKARYAALKAFLEPGDCLLTAHHADDQVETLCLRILRGTGPMGLVGIRHCQPFGAGYLLRPLLDVPYQALRQYAQCHQLSWMDDPSNQDTSFERNYLRHQVMPLLKARWPSMQQTMGRLARLTEETEGIFSELLSDRIGQHRLADAPLLAVNTLIQESRAMRFAIVREWLAELGWRPPSRRQLDQGLDDLLFADDDRQPVLKWADGQLARFNGALYRLPNPLPAGLRSAVIRRGETCSWGQVGTVHWVSTALPEQGDLLEMRPFSPGDRVYLPQRPPQAAKELLRQARVPPWWRSQLPFITNSASEVVAIAGVAPSAAFEFIPNADPALGDWRYFHGSVTVSPRPAVAPRYCDVPVGRRKK</sequence>
<dbReference type="SUPFAM" id="SSF56037">
    <property type="entry name" value="PheT/TilS domain"/>
    <property type="match status" value="1"/>
</dbReference>
<dbReference type="Proteomes" id="UP000433788">
    <property type="component" value="Unassembled WGS sequence"/>
</dbReference>
<evidence type="ECO:0000256" key="5">
    <source>
        <dbReference type="ARBA" id="ARBA00022741"/>
    </source>
</evidence>
<evidence type="ECO:0000256" key="7">
    <source>
        <dbReference type="ARBA" id="ARBA00048539"/>
    </source>
</evidence>
<comment type="similarity">
    <text evidence="8">Belongs to the tRNA(Ile)-lysidine synthase family.</text>
</comment>
<keyword evidence="4 8" id="KW-0819">tRNA processing</keyword>
<dbReference type="InterPro" id="IPR012796">
    <property type="entry name" value="Lysidine-tRNA-synth_C"/>
</dbReference>
<keyword evidence="3 8" id="KW-0436">Ligase</keyword>
<comment type="caution">
    <text evidence="10">The sequence shown here is derived from an EMBL/GenBank/DDBJ whole genome shotgun (WGS) entry which is preliminary data.</text>
</comment>
<dbReference type="Pfam" id="PF01171">
    <property type="entry name" value="ATP_bind_3"/>
    <property type="match status" value="1"/>
</dbReference>
<comment type="domain">
    <text evidence="8">The N-terminal region contains the highly conserved SGGXDS motif, predicted to be a P-loop motif involved in ATP binding.</text>
</comment>
<evidence type="ECO:0000313" key="11">
    <source>
        <dbReference type="Proteomes" id="UP000433788"/>
    </source>
</evidence>
<dbReference type="HAMAP" id="MF_01161">
    <property type="entry name" value="tRNA_Ile_lys_synt"/>
    <property type="match status" value="1"/>
</dbReference>
<dbReference type="PANTHER" id="PTHR43033">
    <property type="entry name" value="TRNA(ILE)-LYSIDINE SYNTHASE-RELATED"/>
    <property type="match status" value="1"/>
</dbReference>
<dbReference type="AlphaFoldDB" id="A0A6N7QPB4"/>
<dbReference type="SMART" id="SM00977">
    <property type="entry name" value="TilS_C"/>
    <property type="match status" value="1"/>
</dbReference>
<dbReference type="CDD" id="cd01992">
    <property type="entry name" value="TilS_N"/>
    <property type="match status" value="1"/>
</dbReference>
<feature type="binding site" evidence="8">
    <location>
        <begin position="13"/>
        <end position="18"/>
    </location>
    <ligand>
        <name>ATP</name>
        <dbReference type="ChEBI" id="CHEBI:30616"/>
    </ligand>
</feature>
<dbReference type="GO" id="GO:0006400">
    <property type="term" value="P:tRNA modification"/>
    <property type="evidence" value="ECO:0007669"/>
    <property type="project" value="UniProtKB-UniRule"/>
</dbReference>
<feature type="domain" description="Lysidine-tRNA(Ile) synthetase C-terminal" evidence="9">
    <location>
        <begin position="340"/>
        <end position="413"/>
    </location>
</feature>
<evidence type="ECO:0000256" key="4">
    <source>
        <dbReference type="ARBA" id="ARBA00022694"/>
    </source>
</evidence>
<dbReference type="Gene3D" id="1.20.59.20">
    <property type="match status" value="1"/>
</dbReference>
<comment type="subcellular location">
    <subcellularLocation>
        <location evidence="1 8">Cytoplasm</location>
    </subcellularLocation>
</comment>
<dbReference type="SUPFAM" id="SSF82829">
    <property type="entry name" value="MesJ substrate recognition domain-like"/>
    <property type="match status" value="1"/>
</dbReference>
<keyword evidence="5 8" id="KW-0547">Nucleotide-binding</keyword>
<dbReference type="EMBL" id="WJPP01000001">
    <property type="protein sequence ID" value="MRH77223.1"/>
    <property type="molecule type" value="Genomic_DNA"/>
</dbReference>
<dbReference type="SUPFAM" id="SSF52402">
    <property type="entry name" value="Adenine nucleotide alpha hydrolases-like"/>
    <property type="match status" value="1"/>
</dbReference>